<keyword evidence="3" id="KW-1185">Reference proteome</keyword>
<evidence type="ECO:0000256" key="1">
    <source>
        <dbReference type="SAM" id="Phobius"/>
    </source>
</evidence>
<protein>
    <submittedName>
        <fullName evidence="2">Uncharacterized protein</fullName>
    </submittedName>
</protein>
<proteinExistence type="predicted"/>
<dbReference type="Proteomes" id="UP001301958">
    <property type="component" value="Unassembled WGS sequence"/>
</dbReference>
<gene>
    <name evidence="2" type="ORF">QBC38DRAFT_132193</name>
</gene>
<comment type="caution">
    <text evidence="2">The sequence shown here is derived from an EMBL/GenBank/DDBJ whole genome shotgun (WGS) entry which is preliminary data.</text>
</comment>
<evidence type="ECO:0000313" key="3">
    <source>
        <dbReference type="Proteomes" id="UP001301958"/>
    </source>
</evidence>
<keyword evidence="1" id="KW-1133">Transmembrane helix</keyword>
<dbReference type="AlphaFoldDB" id="A0AAN7BSX4"/>
<accession>A0AAN7BSX4</accession>
<sequence length="102" mass="11905">MGKDLRFLRVIYLRTENTWYFSFILAYFCLNMVKVFSLVGIFFVSLGVICNSYILHFITSHSHAYSFFMINMLVRLYYPVPPPPLVPGRSVGIHTFTRPPAF</sequence>
<name>A0AAN7BSX4_9PEZI</name>
<keyword evidence="1" id="KW-0472">Membrane</keyword>
<organism evidence="2 3">
    <name type="scientific">Podospora fimiseda</name>
    <dbReference type="NCBI Taxonomy" id="252190"/>
    <lineage>
        <taxon>Eukaryota</taxon>
        <taxon>Fungi</taxon>
        <taxon>Dikarya</taxon>
        <taxon>Ascomycota</taxon>
        <taxon>Pezizomycotina</taxon>
        <taxon>Sordariomycetes</taxon>
        <taxon>Sordariomycetidae</taxon>
        <taxon>Sordariales</taxon>
        <taxon>Podosporaceae</taxon>
        <taxon>Podospora</taxon>
    </lineage>
</organism>
<evidence type="ECO:0000313" key="2">
    <source>
        <dbReference type="EMBL" id="KAK4228944.1"/>
    </source>
</evidence>
<reference evidence="2" key="2">
    <citation type="submission" date="2023-05" db="EMBL/GenBank/DDBJ databases">
        <authorList>
            <consortium name="Lawrence Berkeley National Laboratory"/>
            <person name="Steindorff A."/>
            <person name="Hensen N."/>
            <person name="Bonometti L."/>
            <person name="Westerberg I."/>
            <person name="Brannstrom I.O."/>
            <person name="Guillou S."/>
            <person name="Cros-Aarteil S."/>
            <person name="Calhoun S."/>
            <person name="Haridas S."/>
            <person name="Kuo A."/>
            <person name="Mondo S."/>
            <person name="Pangilinan J."/>
            <person name="Riley R."/>
            <person name="Labutti K."/>
            <person name="Andreopoulos B."/>
            <person name="Lipzen A."/>
            <person name="Chen C."/>
            <person name="Yanf M."/>
            <person name="Daum C."/>
            <person name="Ng V."/>
            <person name="Clum A."/>
            <person name="Ohm R."/>
            <person name="Martin F."/>
            <person name="Silar P."/>
            <person name="Natvig D."/>
            <person name="Lalanne C."/>
            <person name="Gautier V."/>
            <person name="Ament-Velasquez S.L."/>
            <person name="Kruys A."/>
            <person name="Hutchinson M.I."/>
            <person name="Powell A.J."/>
            <person name="Barry K."/>
            <person name="Miller A.N."/>
            <person name="Grigoriev I.V."/>
            <person name="Debuchy R."/>
            <person name="Gladieux P."/>
            <person name="Thoren M.H."/>
            <person name="Johannesson H."/>
        </authorList>
    </citation>
    <scope>NUCLEOTIDE SEQUENCE</scope>
    <source>
        <strain evidence="2">CBS 990.96</strain>
    </source>
</reference>
<keyword evidence="1" id="KW-0812">Transmembrane</keyword>
<reference evidence="2" key="1">
    <citation type="journal article" date="2023" name="Mol. Phylogenet. Evol.">
        <title>Genome-scale phylogeny and comparative genomics of the fungal order Sordariales.</title>
        <authorList>
            <person name="Hensen N."/>
            <person name="Bonometti L."/>
            <person name="Westerberg I."/>
            <person name="Brannstrom I.O."/>
            <person name="Guillou S."/>
            <person name="Cros-Aarteil S."/>
            <person name="Calhoun S."/>
            <person name="Haridas S."/>
            <person name="Kuo A."/>
            <person name="Mondo S."/>
            <person name="Pangilinan J."/>
            <person name="Riley R."/>
            <person name="LaButti K."/>
            <person name="Andreopoulos B."/>
            <person name="Lipzen A."/>
            <person name="Chen C."/>
            <person name="Yan M."/>
            <person name="Daum C."/>
            <person name="Ng V."/>
            <person name="Clum A."/>
            <person name="Steindorff A."/>
            <person name="Ohm R.A."/>
            <person name="Martin F."/>
            <person name="Silar P."/>
            <person name="Natvig D.O."/>
            <person name="Lalanne C."/>
            <person name="Gautier V."/>
            <person name="Ament-Velasquez S.L."/>
            <person name="Kruys A."/>
            <person name="Hutchinson M.I."/>
            <person name="Powell A.J."/>
            <person name="Barry K."/>
            <person name="Miller A.N."/>
            <person name="Grigoriev I.V."/>
            <person name="Debuchy R."/>
            <person name="Gladieux P."/>
            <person name="Hiltunen Thoren M."/>
            <person name="Johannesson H."/>
        </authorList>
    </citation>
    <scope>NUCLEOTIDE SEQUENCE</scope>
    <source>
        <strain evidence="2">CBS 990.96</strain>
    </source>
</reference>
<feature type="transmembrane region" description="Helical" evidence="1">
    <location>
        <begin position="20"/>
        <end position="50"/>
    </location>
</feature>
<dbReference type="EMBL" id="MU865313">
    <property type="protein sequence ID" value="KAK4228944.1"/>
    <property type="molecule type" value="Genomic_DNA"/>
</dbReference>